<dbReference type="Gene3D" id="3.20.20.80">
    <property type="entry name" value="Glycosidases"/>
    <property type="match status" value="1"/>
</dbReference>
<organism evidence="12 13">
    <name type="scientific">Rhodococcoides kroppenstedtii</name>
    <dbReference type="NCBI Taxonomy" id="293050"/>
    <lineage>
        <taxon>Bacteria</taxon>
        <taxon>Bacillati</taxon>
        <taxon>Actinomycetota</taxon>
        <taxon>Actinomycetes</taxon>
        <taxon>Mycobacteriales</taxon>
        <taxon>Nocardiaceae</taxon>
        <taxon>Rhodococcoides</taxon>
    </lineage>
</organism>
<evidence type="ECO:0000256" key="5">
    <source>
        <dbReference type="ARBA" id="ARBA00022676"/>
    </source>
</evidence>
<evidence type="ECO:0000256" key="3">
    <source>
        <dbReference type="ARBA" id="ARBA00012560"/>
    </source>
</evidence>
<dbReference type="GeneID" id="85486829"/>
<comment type="catalytic activity">
    <reaction evidence="1 10">
        <text>Transfers a segment of a (1-&gt;4)-alpha-D-glucan to a new position in an acceptor, which may be glucose or a (1-&gt;4)-alpha-D-glucan.</text>
        <dbReference type="EC" id="2.4.1.25"/>
    </reaction>
</comment>
<evidence type="ECO:0000256" key="10">
    <source>
        <dbReference type="RuleBase" id="RU361207"/>
    </source>
</evidence>
<comment type="similarity">
    <text evidence="2 10">Belongs to the disproportionating enzyme family.</text>
</comment>
<dbReference type="InterPro" id="IPR048458">
    <property type="entry name" value="MalQ_N"/>
</dbReference>
<dbReference type="Pfam" id="PF02446">
    <property type="entry name" value="Glyco_hydro_77"/>
    <property type="match status" value="1"/>
</dbReference>
<evidence type="ECO:0000256" key="7">
    <source>
        <dbReference type="ARBA" id="ARBA00023277"/>
    </source>
</evidence>
<evidence type="ECO:0000313" key="12">
    <source>
        <dbReference type="EMBL" id="SFA58282.1"/>
    </source>
</evidence>
<dbReference type="InterPro" id="IPR003385">
    <property type="entry name" value="Glyco_hydro_77"/>
</dbReference>
<dbReference type="Pfam" id="PF21226">
    <property type="entry name" value="MalQ_N"/>
    <property type="match status" value="1"/>
</dbReference>
<evidence type="ECO:0000256" key="4">
    <source>
        <dbReference type="ARBA" id="ARBA00020295"/>
    </source>
</evidence>
<evidence type="ECO:0000256" key="9">
    <source>
        <dbReference type="ARBA" id="ARBA00031501"/>
    </source>
</evidence>
<dbReference type="PANTHER" id="PTHR32438">
    <property type="entry name" value="4-ALPHA-GLUCANOTRANSFERASE DPE1, CHLOROPLASTIC/AMYLOPLASTIC"/>
    <property type="match status" value="1"/>
</dbReference>
<keyword evidence="7 10" id="KW-0119">Carbohydrate metabolism</keyword>
<dbReference type="GO" id="GO:0004134">
    <property type="term" value="F:4-alpha-glucanotransferase activity"/>
    <property type="evidence" value="ECO:0007669"/>
    <property type="project" value="UniProtKB-EC"/>
</dbReference>
<gene>
    <name evidence="12" type="ORF">SAMN05444374_11282</name>
</gene>
<accession>A0A1I0U2J4</accession>
<keyword evidence="6 10" id="KW-0808">Transferase</keyword>
<dbReference type="RefSeq" id="WP_371828506.1">
    <property type="nucleotide sequence ID" value="NZ_FOJN01000012.1"/>
</dbReference>
<dbReference type="PANTHER" id="PTHR32438:SF5">
    <property type="entry name" value="4-ALPHA-GLUCANOTRANSFERASE DPE1, CHLOROPLASTIC_AMYLOPLASTIC"/>
    <property type="match status" value="1"/>
</dbReference>
<evidence type="ECO:0000256" key="6">
    <source>
        <dbReference type="ARBA" id="ARBA00022679"/>
    </source>
</evidence>
<dbReference type="EC" id="2.4.1.25" evidence="3 10"/>
<evidence type="ECO:0000256" key="8">
    <source>
        <dbReference type="ARBA" id="ARBA00031423"/>
    </source>
</evidence>
<dbReference type="AlphaFoldDB" id="A0A1I0U2J4"/>
<protein>
    <recommendedName>
        <fullName evidence="4 10">4-alpha-glucanotransferase</fullName>
        <ecNumber evidence="3 10">2.4.1.25</ecNumber>
    </recommendedName>
    <alternativeName>
        <fullName evidence="8 10">Amylomaltase</fullName>
    </alternativeName>
    <alternativeName>
        <fullName evidence="9 10">Disproportionating enzyme</fullName>
    </alternativeName>
</protein>
<evidence type="ECO:0000256" key="1">
    <source>
        <dbReference type="ARBA" id="ARBA00000439"/>
    </source>
</evidence>
<evidence type="ECO:0000256" key="2">
    <source>
        <dbReference type="ARBA" id="ARBA00005684"/>
    </source>
</evidence>
<dbReference type="Proteomes" id="UP000182054">
    <property type="component" value="Unassembled WGS sequence"/>
</dbReference>
<feature type="domain" description="MalQ N-terminal beta-sandwich" evidence="11">
    <location>
        <begin position="81"/>
        <end position="172"/>
    </location>
</feature>
<sequence>MTPRPRTASTIDRVTDIDRLRTLADLHGVATSYEGWDKTRRDVAESTLRAVLGALDVDASDDDAADAAISAHEQAPWRRTLPPSVVTVAGTDRDVPVHVPHGRSVTLSIETESGERRETQQRDVWVDPREIDGALVGRATFALPTDLEPGWHTLIADVDGDEPSTCTLVVTPPVLSTTAALADRQRWGVLAQLYSVRSPRSWGVGDFADLADMASILGEDHGADYVLVNPLHAAAPRPPIEASPYLPTTRRFVNPLYIRVENIRETAMLPRDKYARIRDAARRLHRANTRTDSIDRDKSFRAKLRALEAVFLVPRSPAREAAFAEFRREEGEGLYNFATWCALTEKLSPSDERWRTKAAGPRTPWVERQQVKLTHRIDFHCWLQWICDEQLADAQESAHRAGMDIGVVHDLAVGVAQGGADAWSLGSALAEGVTVGAPPDDFNQQGQQWNQPPWRPDRLAELGYAPYRDMLRTVLKHAGGLRVDHILGLFRLWWIPTDAATPAEGTYVTYDHEALIGILVLEADRAGAVVVGEDLGVFEPVVQEYLASRGVLGTSILWFERDDDGPIDPAEYRELCLTSVTTHDLPPTAGYLAGEHIDLRARLGLLERDVESEREQDEAQRESVLDLARRHGLLSDDASTAETVAALHHLIQRSPSRLLGVALVDMVGEHRIQNQPGTDETQYENWRIPLADSAGRAVSVEDLRRAPSLIED</sequence>
<dbReference type="InterPro" id="IPR017853">
    <property type="entry name" value="GH"/>
</dbReference>
<proteinExistence type="inferred from homology"/>
<dbReference type="EMBL" id="FOJN01000012">
    <property type="protein sequence ID" value="SFA58282.1"/>
    <property type="molecule type" value="Genomic_DNA"/>
</dbReference>
<dbReference type="GO" id="GO:0005975">
    <property type="term" value="P:carbohydrate metabolic process"/>
    <property type="evidence" value="ECO:0007669"/>
    <property type="project" value="InterPro"/>
</dbReference>
<keyword evidence="5 10" id="KW-0328">Glycosyltransferase</keyword>
<reference evidence="12 13" key="1">
    <citation type="submission" date="2016-10" db="EMBL/GenBank/DDBJ databases">
        <authorList>
            <person name="de Groot N.N."/>
        </authorList>
    </citation>
    <scope>NUCLEOTIDE SEQUENCE [LARGE SCALE GENOMIC DNA]</scope>
    <source>
        <strain evidence="12 13">DSM 44908</strain>
    </source>
</reference>
<evidence type="ECO:0000313" key="13">
    <source>
        <dbReference type="Proteomes" id="UP000182054"/>
    </source>
</evidence>
<dbReference type="SUPFAM" id="SSF51445">
    <property type="entry name" value="(Trans)glycosidases"/>
    <property type="match status" value="1"/>
</dbReference>
<evidence type="ECO:0000259" key="11">
    <source>
        <dbReference type="Pfam" id="PF21226"/>
    </source>
</evidence>
<name>A0A1I0U2J4_9NOCA</name>
<dbReference type="NCBIfam" id="TIGR00217">
    <property type="entry name" value="malQ"/>
    <property type="match status" value="1"/>
</dbReference>